<name>A0ABS0P8W1_9BRAD</name>
<dbReference type="InterPro" id="IPR018274">
    <property type="entry name" value="PEP_util_AS"/>
</dbReference>
<dbReference type="Gene3D" id="1.20.80.30">
    <property type="match status" value="1"/>
</dbReference>
<keyword evidence="3" id="KW-0670">Pyruvate</keyword>
<accession>A0ABS0P8W1</accession>
<dbReference type="InterPro" id="IPR036637">
    <property type="entry name" value="Phosphohistidine_dom_sf"/>
</dbReference>
<dbReference type="EMBL" id="JACEGD010000025">
    <property type="protein sequence ID" value="MBH5389691.1"/>
    <property type="molecule type" value="Genomic_DNA"/>
</dbReference>
<dbReference type="RefSeq" id="WP_197967990.1">
    <property type="nucleotide sequence ID" value="NZ_JACEGD010000025.1"/>
</dbReference>
<organism evidence="3 4">
    <name type="scientific">Bradyrhizobium diversitatis</name>
    <dbReference type="NCBI Taxonomy" id="2755406"/>
    <lineage>
        <taxon>Bacteria</taxon>
        <taxon>Pseudomonadati</taxon>
        <taxon>Pseudomonadota</taxon>
        <taxon>Alphaproteobacteria</taxon>
        <taxon>Hyphomicrobiales</taxon>
        <taxon>Nitrobacteraceae</taxon>
        <taxon>Bradyrhizobium</taxon>
    </lineage>
</organism>
<dbReference type="SUPFAM" id="SSF52009">
    <property type="entry name" value="Phosphohistidine domain"/>
    <property type="match status" value="1"/>
</dbReference>
<evidence type="ECO:0000313" key="4">
    <source>
        <dbReference type="Proteomes" id="UP001194539"/>
    </source>
</evidence>
<dbReference type="InterPro" id="IPR008279">
    <property type="entry name" value="PEP-util_enz_mobile_dom"/>
</dbReference>
<dbReference type="PANTHER" id="PTHR22931">
    <property type="entry name" value="PHOSPHOENOLPYRUVATE DIKINASE-RELATED"/>
    <property type="match status" value="1"/>
</dbReference>
<dbReference type="InterPro" id="IPR013815">
    <property type="entry name" value="ATP_grasp_subdomain_1"/>
</dbReference>
<dbReference type="Pfam" id="PF00391">
    <property type="entry name" value="PEP-utilizers"/>
    <property type="match status" value="1"/>
</dbReference>
<dbReference type="Pfam" id="PF01326">
    <property type="entry name" value="PPDK_N"/>
    <property type="match status" value="2"/>
</dbReference>
<evidence type="ECO:0000313" key="3">
    <source>
        <dbReference type="EMBL" id="MBH5389691.1"/>
    </source>
</evidence>
<comment type="caution">
    <text evidence="3">The sequence shown here is derived from an EMBL/GenBank/DDBJ whole genome shotgun (WGS) entry which is preliminary data.</text>
</comment>
<keyword evidence="4" id="KW-1185">Reference proteome</keyword>
<dbReference type="Gene3D" id="3.50.30.10">
    <property type="entry name" value="Phosphohistidine domain"/>
    <property type="match status" value="1"/>
</dbReference>
<feature type="domain" description="Pyruvate phosphate dikinase AMP/ATP-binding" evidence="2">
    <location>
        <begin position="64"/>
        <end position="297"/>
    </location>
</feature>
<reference evidence="3 4" key="1">
    <citation type="submission" date="2020-07" db="EMBL/GenBank/DDBJ databases">
        <title>Bradyrhizobium diversity isolated from nodules of indigenous legumes of Western Australia.</title>
        <authorList>
            <person name="Klepa M.S."/>
        </authorList>
    </citation>
    <scope>NUCLEOTIDE SEQUENCE [LARGE SCALE GENOMIC DNA]</scope>
    <source>
        <strain evidence="3 4">CNPSo 4019</strain>
    </source>
</reference>
<dbReference type="Gene3D" id="3.30.1490.20">
    <property type="entry name" value="ATP-grasp fold, A domain"/>
    <property type="match status" value="1"/>
</dbReference>
<dbReference type="Gene3D" id="3.30.470.20">
    <property type="entry name" value="ATP-grasp fold, B domain"/>
    <property type="match status" value="1"/>
</dbReference>
<dbReference type="SUPFAM" id="SSF56059">
    <property type="entry name" value="Glutathione synthetase ATP-binding domain-like"/>
    <property type="match status" value="1"/>
</dbReference>
<sequence length="535" mass="56833">MHIVRIGAEAAELRPAEEIGAKAANLARMAALGLPVPPAFVLPVKLCADIIAGHAQATRYLRDGLKEGISFLEGATGKRFGDRRQPLLVSVRSGAARSMPGMLDTVLNVGCTVDAVHGLIRATGRLRLAWDCRRRFLESFGETVLELDPAAFAACISELVAAEDAGSDRELDSEALERLASREQALVEDRADAPLEDAFAQLEAAAQAVYRSWMSERALTYRSLQHLEALEGTAVTVQAMVFGNGGLASGAGVAFSRDPSTGARRPMIDLVLDAQGEDVVSGRRTPDTAEAIARELPKLESELGDILRRLEHAFADVQDVEFAVENGRLWILQTRTAKRTPRAAARIAIDLVHEGLISQDEALERIAEIDLASLTETRLVSTGKPATTGIGASGGIGIGRAAFSSESAQRLSAAGEPVILLRPDTSTADIAGFALAAGIVTSVGARTSHAALVARQMGKPCVVGCRELKIDAVAKRAKLGQVSFAEGEWMTIEGDAGELYLGRCETIRTRPEAELAEIATWQAQSGQHGRRAAAP</sequence>
<proteinExistence type="predicted"/>
<evidence type="ECO:0000259" key="2">
    <source>
        <dbReference type="Pfam" id="PF01326"/>
    </source>
</evidence>
<dbReference type="InterPro" id="IPR010121">
    <property type="entry name" value="Pyruvate_phosphate_dikinase"/>
</dbReference>
<feature type="domain" description="PEP-utilising enzyme mobile" evidence="1">
    <location>
        <begin position="416"/>
        <end position="497"/>
    </location>
</feature>
<evidence type="ECO:0000259" key="1">
    <source>
        <dbReference type="Pfam" id="PF00391"/>
    </source>
</evidence>
<protein>
    <submittedName>
        <fullName evidence="3">Pyruvate, phosphate dikinase</fullName>
    </submittedName>
</protein>
<dbReference type="PANTHER" id="PTHR22931:SF9">
    <property type="entry name" value="PYRUVATE, PHOSPHATE DIKINASE 1, CHLOROPLASTIC"/>
    <property type="match status" value="1"/>
</dbReference>
<dbReference type="Gene3D" id="1.10.189.10">
    <property type="entry name" value="Pyruvate Phosphate Dikinase, domain 2"/>
    <property type="match status" value="1"/>
</dbReference>
<gene>
    <name evidence="3" type="ORF">H1B27_25905</name>
</gene>
<feature type="domain" description="Pyruvate phosphate dikinase AMP/ATP-binding" evidence="2">
    <location>
        <begin position="302"/>
        <end position="350"/>
    </location>
</feature>
<dbReference type="Proteomes" id="UP001194539">
    <property type="component" value="Unassembled WGS sequence"/>
</dbReference>
<dbReference type="InterPro" id="IPR002192">
    <property type="entry name" value="PPDK_AMP/ATP-bd"/>
</dbReference>
<dbReference type="PROSITE" id="PS00370">
    <property type="entry name" value="PEP_ENZYMES_PHOS_SITE"/>
    <property type="match status" value="1"/>
</dbReference>